<dbReference type="Pfam" id="PF00023">
    <property type="entry name" value="Ank"/>
    <property type="match status" value="1"/>
</dbReference>
<feature type="transmembrane region" description="Helical" evidence="8">
    <location>
        <begin position="875"/>
        <end position="894"/>
    </location>
</feature>
<dbReference type="PRINTS" id="PR01415">
    <property type="entry name" value="ANKYRIN"/>
</dbReference>
<dbReference type="PANTHER" id="PTHR24123:SF33">
    <property type="entry name" value="PROTEIN HOS4"/>
    <property type="match status" value="1"/>
</dbReference>
<feature type="repeat" description="ANK" evidence="6">
    <location>
        <begin position="91"/>
        <end position="123"/>
    </location>
</feature>
<dbReference type="InterPro" id="IPR002110">
    <property type="entry name" value="Ankyrin_rpt"/>
</dbReference>
<feature type="repeat" description="ANK" evidence="6">
    <location>
        <begin position="157"/>
        <end position="179"/>
    </location>
</feature>
<keyword evidence="3 6" id="KW-0040">ANK repeat</keyword>
<keyword evidence="1" id="KW-0813">Transport</keyword>
<feature type="repeat" description="ANK" evidence="6">
    <location>
        <begin position="360"/>
        <end position="382"/>
    </location>
</feature>
<dbReference type="PROSITE" id="PS50297">
    <property type="entry name" value="ANK_REP_REGION"/>
    <property type="match status" value="12"/>
</dbReference>
<evidence type="ECO:0000313" key="10">
    <source>
        <dbReference type="Proteomes" id="UP001209878"/>
    </source>
</evidence>
<dbReference type="SMART" id="SM00248">
    <property type="entry name" value="ANK"/>
    <property type="match status" value="16"/>
</dbReference>
<keyword evidence="4" id="KW-0406">Ion transport</keyword>
<keyword evidence="8" id="KW-1133">Transmembrane helix</keyword>
<feature type="compositionally biased region" description="Low complexity" evidence="7">
    <location>
        <begin position="1119"/>
        <end position="1134"/>
    </location>
</feature>
<evidence type="ECO:0000256" key="6">
    <source>
        <dbReference type="PROSITE-ProRule" id="PRU00023"/>
    </source>
</evidence>
<feature type="repeat" description="ANK" evidence="6">
    <location>
        <begin position="294"/>
        <end position="326"/>
    </location>
</feature>
<feature type="repeat" description="ANK" evidence="6">
    <location>
        <begin position="124"/>
        <end position="156"/>
    </location>
</feature>
<comment type="caution">
    <text evidence="9">The sequence shown here is derived from an EMBL/GenBank/DDBJ whole genome shotgun (WGS) entry which is preliminary data.</text>
</comment>
<feature type="transmembrane region" description="Helical" evidence="8">
    <location>
        <begin position="959"/>
        <end position="978"/>
    </location>
</feature>
<sequence length="1147" mass="126335">MLVNLQNSEGETALHYAAEVSKKQAHHEFEDTDIIKTILDYGGYTNVKTKLTQETPMHYCARAGNADVLLEMVKHIEPNKVQNVINQQAKNGWSSLLVACEQGHLEILRILLKNHARVDVFDEHGNAALHLAAENGHEKVADLLLKHKAFVNAKSKLGVTPLHMAAQNGFNNFVKLLIQTHGAATDALSLAKKTPLHMAAQYGRISVCSTLLKMKADANATDVHGQTPLHLAGENDHSDVVKLFLKHQPDLVTMACTNGMTCAHVSACKGSVAVIKELMRFNKVIVITARNRTNDSTSLHLAAAGGHPELVRFLLDAGASATDENADGMTAIHLAARFGHIQVVHALQGKVSYNVTSSKTGLTALHVAAQHGQMDFVREMLSEVPATIRSEPPHHGDVRDTAAEHGLTPLHLASQSGHEGLVRLLLNSPGVQADAPTAVLGVIPLHMAAQNGHTAVVSLLLSKSTNQLHVKDKRGRTGLLLAAANGHINMVSLLLGQGAEINGYDRNGWTALHHSAKAGHLDVVTLLVEAGALPDHETKEDKVPICYAASSNHAEVLSYLMKKDHDTQHLMDNDKFVFDLMHNGKMSDNRSIKEFVLTSPAPVDTAVKLSQHFRLLAVREKERAKDLVAAGDFCETMATELMAIAASTSSASSLLKSVDSRGIPLLDVLIECEQKEVMSHAAVQKYLSEVWTGQLSHWAGWKMMVLFIAMLFVPIVWLFLSLPIKHRFNKVPVIKFMSYLVSHIYLIALFILTTVYPLYPIWESTNLLPHWYEWLLLAWLSGLVVSQLTNPEDRAGLGWIKVIIIALCAIATSVQVVAFLLPDDDRMTCLYIRNQLFGLSLTLCFIQLLDFLSFHYLFGPWAIIIRDLMKDLIRFLVILCIFMLGFTLQLAAIYRPMKPPSPFDLALGTGDGGGGAPIETPLDTFELLFFALFGLVEPENLPPVNRHPMWTVTLVKGVFAGYLIITLIVLINLLIAMMSDTYQRIQAQSDTEWKFGRAKLFRNMNRTSATPSPMNLLTKLFTYCKIFIKHRGKVCRMDAQKYVDQEEDLDDGAADSQSMDHSGSHGNWIQRRRNTAVVPESGFLHAAPKHHGPIKVEDVVDWVKVIKKYQALQGVGDALDTADTQDDGGATDTLNEINENKEDGAAT</sequence>
<feature type="repeat" description="ANK" evidence="6">
    <location>
        <begin position="327"/>
        <end position="347"/>
    </location>
</feature>
<feature type="repeat" description="ANK" evidence="6">
    <location>
        <begin position="440"/>
        <end position="466"/>
    </location>
</feature>
<proteinExistence type="predicted"/>
<dbReference type="Proteomes" id="UP001209878">
    <property type="component" value="Unassembled WGS sequence"/>
</dbReference>
<feature type="region of interest" description="Disordered" evidence="7">
    <location>
        <begin position="1119"/>
        <end position="1147"/>
    </location>
</feature>
<dbReference type="AlphaFoldDB" id="A0AAD9UE58"/>
<dbReference type="GO" id="GO:0005262">
    <property type="term" value="F:calcium channel activity"/>
    <property type="evidence" value="ECO:0007669"/>
    <property type="project" value="InterPro"/>
</dbReference>
<feature type="repeat" description="ANK" evidence="6">
    <location>
        <begin position="474"/>
        <end position="506"/>
    </location>
</feature>
<evidence type="ECO:0000256" key="5">
    <source>
        <dbReference type="ARBA" id="ARBA00023303"/>
    </source>
</evidence>
<keyword evidence="5" id="KW-0407">Ion channel</keyword>
<dbReference type="SUPFAM" id="SSF48403">
    <property type="entry name" value="Ankyrin repeat"/>
    <property type="match status" value="2"/>
</dbReference>
<dbReference type="GO" id="GO:0016020">
    <property type="term" value="C:membrane"/>
    <property type="evidence" value="ECO:0007669"/>
    <property type="project" value="InterPro"/>
</dbReference>
<feature type="repeat" description="ANK" evidence="6">
    <location>
        <begin position="405"/>
        <end position="427"/>
    </location>
</feature>
<organism evidence="9 10">
    <name type="scientific">Ridgeia piscesae</name>
    <name type="common">Tubeworm</name>
    <dbReference type="NCBI Taxonomy" id="27915"/>
    <lineage>
        <taxon>Eukaryota</taxon>
        <taxon>Metazoa</taxon>
        <taxon>Spiralia</taxon>
        <taxon>Lophotrochozoa</taxon>
        <taxon>Annelida</taxon>
        <taxon>Polychaeta</taxon>
        <taxon>Sedentaria</taxon>
        <taxon>Canalipalpata</taxon>
        <taxon>Sabellida</taxon>
        <taxon>Siboglinidae</taxon>
        <taxon>Ridgeia</taxon>
    </lineage>
</organism>
<dbReference type="InterPro" id="IPR051165">
    <property type="entry name" value="Multifunctional_ANK_Repeat"/>
</dbReference>
<evidence type="ECO:0000256" key="4">
    <source>
        <dbReference type="ARBA" id="ARBA00023065"/>
    </source>
</evidence>
<feature type="region of interest" description="Disordered" evidence="7">
    <location>
        <begin position="1048"/>
        <end position="1068"/>
    </location>
</feature>
<dbReference type="PRINTS" id="PR01097">
    <property type="entry name" value="TRNSRECEPTRP"/>
</dbReference>
<feature type="repeat" description="ANK" evidence="6">
    <location>
        <begin position="191"/>
        <end position="223"/>
    </location>
</feature>
<keyword evidence="10" id="KW-1185">Reference proteome</keyword>
<feature type="transmembrane region" description="Helical" evidence="8">
    <location>
        <begin position="703"/>
        <end position="724"/>
    </location>
</feature>
<evidence type="ECO:0000313" key="9">
    <source>
        <dbReference type="EMBL" id="KAK2186122.1"/>
    </source>
</evidence>
<gene>
    <name evidence="9" type="ORF">NP493_214g02024</name>
</gene>
<evidence type="ECO:0000256" key="2">
    <source>
        <dbReference type="ARBA" id="ARBA00022737"/>
    </source>
</evidence>
<dbReference type="InterPro" id="IPR002153">
    <property type="entry name" value="TRPC_channel"/>
</dbReference>
<keyword evidence="2" id="KW-0677">Repeat</keyword>
<name>A0AAD9UE58_RIDPI</name>
<feature type="transmembrane region" description="Helical" evidence="8">
    <location>
        <begin position="836"/>
        <end position="863"/>
    </location>
</feature>
<dbReference type="Pfam" id="PF12796">
    <property type="entry name" value="Ank_2"/>
    <property type="match status" value="6"/>
</dbReference>
<dbReference type="PROSITE" id="PS50088">
    <property type="entry name" value="ANK_REPEAT"/>
    <property type="match status" value="13"/>
</dbReference>
<feature type="transmembrane region" description="Helical" evidence="8">
    <location>
        <begin position="802"/>
        <end position="821"/>
    </location>
</feature>
<feature type="repeat" description="ANK" evidence="6">
    <location>
        <begin position="507"/>
        <end position="539"/>
    </location>
</feature>
<dbReference type="PANTHER" id="PTHR24123">
    <property type="entry name" value="ANKYRIN REPEAT-CONTAINING"/>
    <property type="match status" value="1"/>
</dbReference>
<keyword evidence="8" id="KW-0472">Membrane</keyword>
<evidence type="ECO:0000256" key="8">
    <source>
        <dbReference type="SAM" id="Phobius"/>
    </source>
</evidence>
<keyword evidence="8" id="KW-0812">Transmembrane</keyword>
<evidence type="ECO:0000256" key="3">
    <source>
        <dbReference type="ARBA" id="ARBA00023043"/>
    </source>
</evidence>
<dbReference type="InterPro" id="IPR036770">
    <property type="entry name" value="Ankyrin_rpt-contain_sf"/>
</dbReference>
<feature type="compositionally biased region" description="Basic and acidic residues" evidence="7">
    <location>
        <begin position="1138"/>
        <end position="1147"/>
    </location>
</feature>
<feature type="transmembrane region" description="Helical" evidence="8">
    <location>
        <begin position="736"/>
        <end position="759"/>
    </location>
</feature>
<feature type="repeat" description="ANK" evidence="6">
    <location>
        <begin position="9"/>
        <end position="50"/>
    </location>
</feature>
<evidence type="ECO:0000256" key="1">
    <source>
        <dbReference type="ARBA" id="ARBA00022448"/>
    </source>
</evidence>
<reference evidence="9" key="1">
    <citation type="journal article" date="2023" name="Mol. Biol. Evol.">
        <title>Third-Generation Sequencing Reveals the Adaptive Role of the Epigenome in Three Deep-Sea Polychaetes.</title>
        <authorList>
            <person name="Perez M."/>
            <person name="Aroh O."/>
            <person name="Sun Y."/>
            <person name="Lan Y."/>
            <person name="Juniper S.K."/>
            <person name="Young C.R."/>
            <person name="Angers B."/>
            <person name="Qian P.Y."/>
        </authorList>
    </citation>
    <scope>NUCLEOTIDE SEQUENCE</scope>
    <source>
        <strain evidence="9">R07B-5</strain>
    </source>
</reference>
<evidence type="ECO:0000256" key="7">
    <source>
        <dbReference type="SAM" id="MobiDB-lite"/>
    </source>
</evidence>
<protein>
    <submittedName>
        <fullName evidence="9">Uncharacterized protein</fullName>
    </submittedName>
</protein>
<accession>A0AAD9UE58</accession>
<feature type="compositionally biased region" description="Polar residues" evidence="7">
    <location>
        <begin position="1055"/>
        <end position="1067"/>
    </location>
</feature>
<dbReference type="Gene3D" id="1.25.40.20">
    <property type="entry name" value="Ankyrin repeat-containing domain"/>
    <property type="match status" value="4"/>
</dbReference>
<feature type="transmembrane region" description="Helical" evidence="8">
    <location>
        <begin position="771"/>
        <end position="790"/>
    </location>
</feature>
<dbReference type="EMBL" id="JAODUO010000212">
    <property type="protein sequence ID" value="KAK2186122.1"/>
    <property type="molecule type" value="Genomic_DNA"/>
</dbReference>
<feature type="repeat" description="ANK" evidence="6">
    <location>
        <begin position="224"/>
        <end position="251"/>
    </location>
</feature>